<dbReference type="AlphaFoldDB" id="A0A7K0DS51"/>
<dbReference type="CDD" id="cd06779">
    <property type="entry name" value="cpPDZ_Deg_HtrA-like"/>
    <property type="match status" value="1"/>
</dbReference>
<dbReference type="GO" id="GO:0004252">
    <property type="term" value="F:serine-type endopeptidase activity"/>
    <property type="evidence" value="ECO:0007669"/>
    <property type="project" value="InterPro"/>
</dbReference>
<gene>
    <name evidence="8" type="ORF">NRB56_41670</name>
</gene>
<evidence type="ECO:0000256" key="1">
    <source>
        <dbReference type="ARBA" id="ARBA00010541"/>
    </source>
</evidence>
<keyword evidence="6" id="KW-0472">Membrane</keyword>
<accession>A0A7K0DS51</accession>
<feature type="compositionally biased region" description="Polar residues" evidence="5">
    <location>
        <begin position="1"/>
        <end position="20"/>
    </location>
</feature>
<dbReference type="PRINTS" id="PR00834">
    <property type="entry name" value="PROTEASES2C"/>
</dbReference>
<keyword evidence="3" id="KW-0378">Hydrolase</keyword>
<feature type="region of interest" description="Disordered" evidence="5">
    <location>
        <begin position="124"/>
        <end position="154"/>
    </location>
</feature>
<keyword evidence="6" id="KW-0812">Transmembrane</keyword>
<keyword evidence="6" id="KW-1133">Transmembrane helix</keyword>
<dbReference type="Gene3D" id="2.40.10.120">
    <property type="match status" value="1"/>
</dbReference>
<dbReference type="SMART" id="SM00228">
    <property type="entry name" value="PDZ"/>
    <property type="match status" value="1"/>
</dbReference>
<feature type="region of interest" description="Disordered" evidence="5">
    <location>
        <begin position="1"/>
        <end position="89"/>
    </location>
</feature>
<dbReference type="GO" id="GO:0006508">
    <property type="term" value="P:proteolysis"/>
    <property type="evidence" value="ECO:0007669"/>
    <property type="project" value="UniProtKB-KW"/>
</dbReference>
<comment type="caution">
    <text evidence="8">The sequence shown here is derived from an EMBL/GenBank/DDBJ whole genome shotgun (WGS) entry which is preliminary data.</text>
</comment>
<dbReference type="PANTHER" id="PTHR43343:SF3">
    <property type="entry name" value="PROTEASE DO-LIKE 8, CHLOROPLASTIC"/>
    <property type="match status" value="1"/>
</dbReference>
<evidence type="ECO:0000256" key="3">
    <source>
        <dbReference type="ARBA" id="ARBA00022801"/>
    </source>
</evidence>
<dbReference type="PROSITE" id="PS50106">
    <property type="entry name" value="PDZ"/>
    <property type="match status" value="1"/>
</dbReference>
<keyword evidence="2" id="KW-0645">Protease</keyword>
<dbReference type="InterPro" id="IPR001478">
    <property type="entry name" value="PDZ"/>
</dbReference>
<evidence type="ECO:0000256" key="6">
    <source>
        <dbReference type="SAM" id="Phobius"/>
    </source>
</evidence>
<evidence type="ECO:0000256" key="4">
    <source>
        <dbReference type="ARBA" id="ARBA00022825"/>
    </source>
</evidence>
<comment type="similarity">
    <text evidence="1">Belongs to the peptidase S1C family.</text>
</comment>
<organism evidence="8 9">
    <name type="scientific">Nocardia aurantia</name>
    <dbReference type="NCBI Taxonomy" id="2585199"/>
    <lineage>
        <taxon>Bacteria</taxon>
        <taxon>Bacillati</taxon>
        <taxon>Actinomycetota</taxon>
        <taxon>Actinomycetes</taxon>
        <taxon>Mycobacteriales</taxon>
        <taxon>Nocardiaceae</taxon>
        <taxon>Nocardia</taxon>
    </lineage>
</organism>
<dbReference type="InterPro" id="IPR051201">
    <property type="entry name" value="Chloro_Bact_Ser_Proteases"/>
</dbReference>
<dbReference type="PANTHER" id="PTHR43343">
    <property type="entry name" value="PEPTIDASE S12"/>
    <property type="match status" value="1"/>
</dbReference>
<evidence type="ECO:0000313" key="8">
    <source>
        <dbReference type="EMBL" id="MQY28583.1"/>
    </source>
</evidence>
<keyword evidence="4" id="KW-0720">Serine protease</keyword>
<dbReference type="SUPFAM" id="SSF50494">
    <property type="entry name" value="Trypsin-like serine proteases"/>
    <property type="match status" value="1"/>
</dbReference>
<proteinExistence type="inferred from homology"/>
<dbReference type="InterPro" id="IPR001940">
    <property type="entry name" value="Peptidase_S1C"/>
</dbReference>
<dbReference type="EMBL" id="WEGI01000009">
    <property type="protein sequence ID" value="MQY28583.1"/>
    <property type="molecule type" value="Genomic_DNA"/>
</dbReference>
<dbReference type="SUPFAM" id="SSF50156">
    <property type="entry name" value="PDZ domain-like"/>
    <property type="match status" value="1"/>
</dbReference>
<dbReference type="InterPro" id="IPR009003">
    <property type="entry name" value="Peptidase_S1_PA"/>
</dbReference>
<protein>
    <recommendedName>
        <fullName evidence="7">PDZ domain-containing protein</fullName>
    </recommendedName>
</protein>
<dbReference type="Gene3D" id="2.30.42.10">
    <property type="match status" value="1"/>
</dbReference>
<dbReference type="FunFam" id="2.40.10.10:FF:000001">
    <property type="entry name" value="Periplasmic serine protease DegS"/>
    <property type="match status" value="1"/>
</dbReference>
<feature type="domain" description="PDZ" evidence="7">
    <location>
        <begin position="437"/>
        <end position="533"/>
    </location>
</feature>
<evidence type="ECO:0000256" key="5">
    <source>
        <dbReference type="SAM" id="MobiDB-lite"/>
    </source>
</evidence>
<feature type="transmembrane region" description="Helical" evidence="6">
    <location>
        <begin position="197"/>
        <end position="219"/>
    </location>
</feature>
<evidence type="ECO:0000256" key="2">
    <source>
        <dbReference type="ARBA" id="ARBA00022670"/>
    </source>
</evidence>
<dbReference type="Proteomes" id="UP000431401">
    <property type="component" value="Unassembled WGS sequence"/>
</dbReference>
<dbReference type="RefSeq" id="WP_406603511.1">
    <property type="nucleotide sequence ID" value="NZ_WEGI01000009.1"/>
</dbReference>
<evidence type="ECO:0000259" key="7">
    <source>
        <dbReference type="PROSITE" id="PS50106"/>
    </source>
</evidence>
<reference evidence="8 9" key="1">
    <citation type="submission" date="2019-10" db="EMBL/GenBank/DDBJ databases">
        <title>Nocardia macrotermitis sp. nov. and Nocardia aurantia sp. nov., isolated from the gut of fungus growing-termite Macrotermes natalensis.</title>
        <authorList>
            <person name="Benndorf R."/>
            <person name="Schwitalla J."/>
            <person name="Martin K."/>
            <person name="De Beer W."/>
            <person name="Kaster A.-K."/>
            <person name="Vollmers J."/>
            <person name="Poulsen M."/>
            <person name="Beemelmanns C."/>
        </authorList>
    </citation>
    <scope>NUCLEOTIDE SEQUENCE [LARGE SCALE GENOMIC DNA]</scope>
    <source>
        <strain evidence="8 9">RB56</strain>
    </source>
</reference>
<dbReference type="InterPro" id="IPR036034">
    <property type="entry name" value="PDZ_sf"/>
</dbReference>
<keyword evidence="9" id="KW-1185">Reference proteome</keyword>
<name>A0A7K0DS51_9NOCA</name>
<dbReference type="Pfam" id="PF13180">
    <property type="entry name" value="PDZ_2"/>
    <property type="match status" value="1"/>
</dbReference>
<evidence type="ECO:0000313" key="9">
    <source>
        <dbReference type="Proteomes" id="UP000431401"/>
    </source>
</evidence>
<dbReference type="Pfam" id="PF13365">
    <property type="entry name" value="Trypsin_2"/>
    <property type="match status" value="1"/>
</dbReference>
<sequence>MTTESTNTGSEPAGSNSADSTAGVPDARPGPAEQADRRPDAASRAGASANGDGGTLRPSDAPILGPRPVYRPEVDQHTARAFGRPEGLGGSFAPIAAGESAPRLANDVELVNRPPDGVLAEAFGRPAGSTEVLQRDPEAESGPARPVAPADPWRDPEAAAALGAPALHTPRPQALPPGVRLSAREVLFGGKVAPRALAVLAAVAVVVGVAGGLIGRLTAETAATLTSRKVTLQQDASTERPHGQVAKVADAVVPAVVSIRETVGDNGALGSGVVIDGGGYIVTNNHVISMAATDKSGRAKIQVTFSDGTRVPAKLVGRDPKTDLAVLKVDVKNLTVARLGRSGDVQVGDDVLAVGSPLGLTKTVTSGIVSALHRPIKESPEAGDDTAGAFDAVQTDAAINHGNSGGALVDSQGRLIGINTAIRSESGGSVGLGFAIPVDLVQQVAQTLIRDGVVYHPWLGVSAKTQQVENDVMSGAAVQDVVANSPAAKAGIAENDIIVRVGDRDVADPAELSVAVQTHNIGETVTLQLIRDGRRVDVPVVLESDKNAPQQPQ</sequence>